<sequence>MDETQQEKTTDVLQPLPISKTTNETTSTKSKRKEPRDILHEILIDCKLAVKRKTLEHLTGLGSQECSDLIGEFEFYDGLMDDVEGSDKSTFEAMLEVAVISYRQYGHELNKHTSIKFMMRSEIQLGAIYLAAKERGFTGTIWEYFAEQYLVDEKGSHQSHEDKDKEVESSVDDGGEMELDADTGHDENEEESPANMMEQSSQLTNETHAHHVEDTVTHAPLGHLDPFKRMLWADLRQRCRKTGKKFRDMELYKMLVADLLEEQGGAANSGIGETED</sequence>
<feature type="region of interest" description="Disordered" evidence="1">
    <location>
        <begin position="155"/>
        <end position="205"/>
    </location>
</feature>
<organism evidence="2 3">
    <name type="scientific">Diplodia intermedia</name>
    <dbReference type="NCBI Taxonomy" id="856260"/>
    <lineage>
        <taxon>Eukaryota</taxon>
        <taxon>Fungi</taxon>
        <taxon>Dikarya</taxon>
        <taxon>Ascomycota</taxon>
        <taxon>Pezizomycotina</taxon>
        <taxon>Dothideomycetes</taxon>
        <taxon>Dothideomycetes incertae sedis</taxon>
        <taxon>Botryosphaeriales</taxon>
        <taxon>Botryosphaeriaceae</taxon>
        <taxon>Diplodia</taxon>
    </lineage>
</organism>
<proteinExistence type="predicted"/>
<feature type="compositionally biased region" description="Basic and acidic residues" evidence="1">
    <location>
        <begin position="155"/>
        <end position="168"/>
    </location>
</feature>
<keyword evidence="3" id="KW-1185">Reference proteome</keyword>
<evidence type="ECO:0000313" key="2">
    <source>
        <dbReference type="EMBL" id="KAL1646022.1"/>
    </source>
</evidence>
<dbReference type="EMBL" id="JAKEKT020000017">
    <property type="protein sequence ID" value="KAL1646022.1"/>
    <property type="molecule type" value="Genomic_DNA"/>
</dbReference>
<protein>
    <submittedName>
        <fullName evidence="2">Uncharacterized protein</fullName>
    </submittedName>
</protein>
<feature type="region of interest" description="Disordered" evidence="1">
    <location>
        <begin position="1"/>
        <end position="34"/>
    </location>
</feature>
<feature type="compositionally biased region" description="Acidic residues" evidence="1">
    <location>
        <begin position="169"/>
        <end position="192"/>
    </location>
</feature>
<dbReference type="Proteomes" id="UP001521184">
    <property type="component" value="Unassembled WGS sequence"/>
</dbReference>
<comment type="caution">
    <text evidence="2">The sequence shown here is derived from an EMBL/GenBank/DDBJ whole genome shotgun (WGS) entry which is preliminary data.</text>
</comment>
<reference evidence="2 3" key="1">
    <citation type="journal article" date="2023" name="Plant Dis.">
        <title>First Report of Diplodia intermedia Causing Canker and Dieback Diseases on Apple Trees in Canada.</title>
        <authorList>
            <person name="Ellouze W."/>
            <person name="Ilyukhin E."/>
            <person name="Sulman M."/>
            <person name="Ali S."/>
        </authorList>
    </citation>
    <scope>NUCLEOTIDE SEQUENCE [LARGE SCALE GENOMIC DNA]</scope>
    <source>
        <strain evidence="2 3">M45-28</strain>
    </source>
</reference>
<gene>
    <name evidence="2" type="ORF">SLS58_003442</name>
</gene>
<feature type="compositionally biased region" description="Basic and acidic residues" evidence="1">
    <location>
        <begin position="1"/>
        <end position="10"/>
    </location>
</feature>
<feature type="compositionally biased region" description="Low complexity" evidence="1">
    <location>
        <begin position="19"/>
        <end position="28"/>
    </location>
</feature>
<evidence type="ECO:0000256" key="1">
    <source>
        <dbReference type="SAM" id="MobiDB-lite"/>
    </source>
</evidence>
<evidence type="ECO:0000313" key="3">
    <source>
        <dbReference type="Proteomes" id="UP001521184"/>
    </source>
</evidence>
<accession>A0ABR3TW33</accession>
<name>A0ABR3TW33_9PEZI</name>